<feature type="region of interest" description="Disordered" evidence="9">
    <location>
        <begin position="1014"/>
        <end position="1036"/>
    </location>
</feature>
<proteinExistence type="predicted"/>
<feature type="region of interest" description="Disordered" evidence="9">
    <location>
        <begin position="1118"/>
        <end position="1285"/>
    </location>
</feature>
<comment type="catalytic activity">
    <reaction evidence="8">
        <text>L-seryl-[protein] + ATP = O-phospho-L-seryl-[protein] + ADP + H(+)</text>
        <dbReference type="Rhea" id="RHEA:17989"/>
        <dbReference type="Rhea" id="RHEA-COMP:9863"/>
        <dbReference type="Rhea" id="RHEA-COMP:11604"/>
        <dbReference type="ChEBI" id="CHEBI:15378"/>
        <dbReference type="ChEBI" id="CHEBI:29999"/>
        <dbReference type="ChEBI" id="CHEBI:30616"/>
        <dbReference type="ChEBI" id="CHEBI:83421"/>
        <dbReference type="ChEBI" id="CHEBI:456216"/>
        <dbReference type="EC" id="2.7.11.1"/>
    </reaction>
</comment>
<evidence type="ECO:0000313" key="11">
    <source>
        <dbReference type="EMBL" id="ORY06760.1"/>
    </source>
</evidence>
<dbReference type="Proteomes" id="UP000193144">
    <property type="component" value="Unassembled WGS sequence"/>
</dbReference>
<feature type="region of interest" description="Disordered" evidence="9">
    <location>
        <begin position="737"/>
        <end position="764"/>
    </location>
</feature>
<keyword evidence="2" id="KW-0723">Serine/threonine-protein kinase</keyword>
<comment type="catalytic activity">
    <reaction evidence="7">
        <text>L-threonyl-[protein] + ATP = O-phospho-L-threonyl-[protein] + ADP + H(+)</text>
        <dbReference type="Rhea" id="RHEA:46608"/>
        <dbReference type="Rhea" id="RHEA-COMP:11060"/>
        <dbReference type="Rhea" id="RHEA-COMP:11605"/>
        <dbReference type="ChEBI" id="CHEBI:15378"/>
        <dbReference type="ChEBI" id="CHEBI:30013"/>
        <dbReference type="ChEBI" id="CHEBI:30616"/>
        <dbReference type="ChEBI" id="CHEBI:61977"/>
        <dbReference type="ChEBI" id="CHEBI:456216"/>
        <dbReference type="EC" id="2.7.11.1"/>
    </reaction>
</comment>
<sequence length="1336" mass="149896">MADLPPCRSARLDIMDLCYHVSKRKMIFPLDRIRDYLTAERINKILRCGCDQCKTHQKYFNDDDPSQFTSSILGEPRAKDTSDTRKQSLFALLIYVEHPVLIMGFAARGSNDWLLELTASWFNTENLKLCSGNYHLQNNQSFLRFVSEFVKHMPEFSVPHLASRDFTHFDDTVILPFTDEEEIGQKMDEKGRLTSEGANGKVFKFRIYEEYQRFPHATKVVWFARKKIEVSEMQAYLEKSKIGFADAFQNPHIIDLIKAYRIGHSVNLIMPLAQTNLAHLLREPALRYAETRGGPLESSNVWVQVLGLAKALRQIGGLAGDNDTVDRDSDRARLCIHFDLKPENILIDDKGNWVITDFGQAAALYSNGRTPRMVNHVGNDAYAPPEIESPDVPCGPKYDVWSLGCIFLEATAFVVLGYSGLIGSSASGDAFDGLDLARKAGPPWAHRKSDERFFYRESYLGEPVVKKEIKTFMETLEQSALNGNHGGEKSKAFLKRILHLIGDMLRPRADERINIVEVVRILSDAIDQCTTWQTLQTDTRVEAAEDESRIGGPELTSLSMWHKAAGGREWESTVLDAFENDGGNMRLLCWKLKRPPLDINFYRASVKILPIYAFWPQTYNNATGAWIRFLFLTHGPVSYVANTSFSFSAVAARESALGAAHVVQSKLTSQSIEGSFALDSVELNRFVPVGGRLWNKGLRAFGSSKAQERAEEYTEILDLGSATVQLWVERVDDAAQNRRQKLTSSSQGMHSNRPPRFKQDDQSGYRELPPRRVVLYLRQSQFICTIKMDVNWVLNTDRKNPDADPCVLFFEPNNPKRDPHFVASWIRPTPEEQADEAPLPAGIPLSPYVLQYFEDHDRFEADRFQLRFSSPEGRAEFQQKYRNIKKAWDGDRRELEKIQGYTPVNRRSDHQPHPDHVGAVAIPTPKHKARLSNSSNTRRISVGLSSTQDLSSEFSTNVDEGKYRALGPPNERNLPTTYDLREIPTIKIPAVTRQSVDRTSWRHRAISSPDLRLNHEQPQQSKQWKAGRGAGAGPPKRIEWLPKRVERRERPVSSLLSQRSNKIQRGSLFIAPTHVTSKNSDQLGPKSSGLIIAEAHSGKEPGMGNNKPDLQLIRDQESVGDGAHPSKLGKSKKRINALPNSAEGTVPGPNINAAKQGTEGARPEDENVSAQGSYRPPPDAVSHGRESKPQSDSEEVKDITDNKDPEHSQNLVSILQAPSPPQSHVRASRDTIATASPIQLDNKEPEIVSKRNAKSSLTRSVQSQLGLGVGKDQSTHRGNPDRQQSTALLVERNMDVDHTNNIAKPVHPPSANIGQIVEPREKGLSKVTHTLVPADK</sequence>
<dbReference type="PROSITE" id="PS00108">
    <property type="entry name" value="PROTEIN_KINASE_ST"/>
    <property type="match status" value="1"/>
</dbReference>
<accession>A0A1Y1Z911</accession>
<dbReference type="PANTHER" id="PTHR43671:SF98">
    <property type="entry name" value="SERINE_THREONINE-PROTEIN KINASE NEK11"/>
    <property type="match status" value="1"/>
</dbReference>
<dbReference type="GO" id="GO:0005524">
    <property type="term" value="F:ATP binding"/>
    <property type="evidence" value="ECO:0007669"/>
    <property type="project" value="UniProtKB-KW"/>
</dbReference>
<evidence type="ECO:0000256" key="3">
    <source>
        <dbReference type="ARBA" id="ARBA00022679"/>
    </source>
</evidence>
<dbReference type="EMBL" id="MCFA01000114">
    <property type="protein sequence ID" value="ORY06760.1"/>
    <property type="molecule type" value="Genomic_DNA"/>
</dbReference>
<evidence type="ECO:0000256" key="6">
    <source>
        <dbReference type="ARBA" id="ARBA00022840"/>
    </source>
</evidence>
<keyword evidence="4" id="KW-0547">Nucleotide-binding</keyword>
<dbReference type="EC" id="2.7.11.1" evidence="1"/>
<dbReference type="PROSITE" id="PS50011">
    <property type="entry name" value="PROTEIN_KINASE_DOM"/>
    <property type="match status" value="1"/>
</dbReference>
<dbReference type="SUPFAM" id="SSF56112">
    <property type="entry name" value="Protein kinase-like (PK-like)"/>
    <property type="match status" value="1"/>
</dbReference>
<evidence type="ECO:0000259" key="10">
    <source>
        <dbReference type="PROSITE" id="PS50011"/>
    </source>
</evidence>
<keyword evidence="5" id="KW-0418">Kinase</keyword>
<evidence type="ECO:0000256" key="7">
    <source>
        <dbReference type="ARBA" id="ARBA00047899"/>
    </source>
</evidence>
<keyword evidence="3" id="KW-0808">Transferase</keyword>
<dbReference type="GO" id="GO:0004674">
    <property type="term" value="F:protein serine/threonine kinase activity"/>
    <property type="evidence" value="ECO:0007669"/>
    <property type="project" value="UniProtKB-KW"/>
</dbReference>
<dbReference type="PANTHER" id="PTHR43671">
    <property type="entry name" value="SERINE/THREONINE-PROTEIN KINASE NEK"/>
    <property type="match status" value="1"/>
</dbReference>
<evidence type="ECO:0000256" key="4">
    <source>
        <dbReference type="ARBA" id="ARBA00022741"/>
    </source>
</evidence>
<evidence type="ECO:0000313" key="12">
    <source>
        <dbReference type="Proteomes" id="UP000193144"/>
    </source>
</evidence>
<dbReference type="Pfam" id="PF00069">
    <property type="entry name" value="Pkinase"/>
    <property type="match status" value="1"/>
</dbReference>
<dbReference type="OrthoDB" id="248923at2759"/>
<gene>
    <name evidence="11" type="ORF">BCR34DRAFT_666527</name>
</gene>
<reference evidence="11 12" key="1">
    <citation type="submission" date="2016-07" db="EMBL/GenBank/DDBJ databases">
        <title>Pervasive Adenine N6-methylation of Active Genes in Fungi.</title>
        <authorList>
            <consortium name="DOE Joint Genome Institute"/>
            <person name="Mondo S.J."/>
            <person name="Dannebaum R.O."/>
            <person name="Kuo R.C."/>
            <person name="Labutti K."/>
            <person name="Haridas S."/>
            <person name="Kuo A."/>
            <person name="Salamov A."/>
            <person name="Ahrendt S.R."/>
            <person name="Lipzen A."/>
            <person name="Sullivan W."/>
            <person name="Andreopoulos W.B."/>
            <person name="Clum A."/>
            <person name="Lindquist E."/>
            <person name="Daum C."/>
            <person name="Ramamoorthy G.K."/>
            <person name="Gryganskyi A."/>
            <person name="Culley D."/>
            <person name="Magnuson J.K."/>
            <person name="James T.Y."/>
            <person name="O'Malley M.A."/>
            <person name="Stajich J.E."/>
            <person name="Spatafora J.W."/>
            <person name="Visel A."/>
            <person name="Grigoriev I.V."/>
        </authorList>
    </citation>
    <scope>NUCLEOTIDE SEQUENCE [LARGE SCALE GENOMIC DNA]</scope>
    <source>
        <strain evidence="11 12">CBS 115471</strain>
    </source>
</reference>
<dbReference type="CDD" id="cd00180">
    <property type="entry name" value="PKc"/>
    <property type="match status" value="1"/>
</dbReference>
<feature type="compositionally biased region" description="Polar residues" evidence="9">
    <location>
        <begin position="1254"/>
        <end position="1265"/>
    </location>
</feature>
<dbReference type="InterPro" id="IPR008271">
    <property type="entry name" value="Ser/Thr_kinase_AS"/>
</dbReference>
<evidence type="ECO:0000256" key="9">
    <source>
        <dbReference type="SAM" id="MobiDB-lite"/>
    </source>
</evidence>
<dbReference type="InterPro" id="IPR050660">
    <property type="entry name" value="NEK_Ser/Thr_kinase"/>
</dbReference>
<dbReference type="Gene3D" id="1.10.510.10">
    <property type="entry name" value="Transferase(Phosphotransferase) domain 1"/>
    <property type="match status" value="1"/>
</dbReference>
<name>A0A1Y1Z911_9PLEO</name>
<keyword evidence="6" id="KW-0067">ATP-binding</keyword>
<dbReference type="InterPro" id="IPR000719">
    <property type="entry name" value="Prot_kinase_dom"/>
</dbReference>
<feature type="non-terminal residue" evidence="11">
    <location>
        <position position="1336"/>
    </location>
</feature>
<feature type="domain" description="Protein kinase" evidence="10">
    <location>
        <begin position="188"/>
        <end position="526"/>
    </location>
</feature>
<dbReference type="InterPro" id="IPR011009">
    <property type="entry name" value="Kinase-like_dom_sf"/>
</dbReference>
<feature type="compositionally biased region" description="Basic and acidic residues" evidence="9">
    <location>
        <begin position="1182"/>
        <end position="1207"/>
    </location>
</feature>
<keyword evidence="12" id="KW-1185">Reference proteome</keyword>
<evidence type="ECO:0000256" key="2">
    <source>
        <dbReference type="ARBA" id="ARBA00022527"/>
    </source>
</evidence>
<evidence type="ECO:0000256" key="1">
    <source>
        <dbReference type="ARBA" id="ARBA00012513"/>
    </source>
</evidence>
<dbReference type="SMART" id="SM00220">
    <property type="entry name" value="S_TKc"/>
    <property type="match status" value="1"/>
</dbReference>
<protein>
    <recommendedName>
        <fullName evidence="1">non-specific serine/threonine protein kinase</fullName>
        <ecNumber evidence="1">2.7.11.1</ecNumber>
    </recommendedName>
</protein>
<evidence type="ECO:0000256" key="8">
    <source>
        <dbReference type="ARBA" id="ARBA00048679"/>
    </source>
</evidence>
<evidence type="ECO:0000256" key="5">
    <source>
        <dbReference type="ARBA" id="ARBA00022777"/>
    </source>
</evidence>
<comment type="caution">
    <text evidence="11">The sequence shown here is derived from an EMBL/GenBank/DDBJ whole genome shotgun (WGS) entry which is preliminary data.</text>
</comment>
<organism evidence="11 12">
    <name type="scientific">Clohesyomyces aquaticus</name>
    <dbReference type="NCBI Taxonomy" id="1231657"/>
    <lineage>
        <taxon>Eukaryota</taxon>
        <taxon>Fungi</taxon>
        <taxon>Dikarya</taxon>
        <taxon>Ascomycota</taxon>
        <taxon>Pezizomycotina</taxon>
        <taxon>Dothideomycetes</taxon>
        <taxon>Pleosporomycetidae</taxon>
        <taxon>Pleosporales</taxon>
        <taxon>Lindgomycetaceae</taxon>
        <taxon>Clohesyomyces</taxon>
    </lineage>
</organism>